<dbReference type="EMBL" id="WKPI01000009">
    <property type="protein sequence ID" value="MSC32898.1"/>
    <property type="molecule type" value="Genomic_DNA"/>
</dbReference>
<dbReference type="InterPro" id="IPR000014">
    <property type="entry name" value="PAS"/>
</dbReference>
<feature type="domain" description="GGDEF" evidence="2">
    <location>
        <begin position="403"/>
        <end position="536"/>
    </location>
</feature>
<protein>
    <submittedName>
        <fullName evidence="3">Diguanylate cyclase</fullName>
    </submittedName>
</protein>
<dbReference type="Pfam" id="PF08447">
    <property type="entry name" value="PAS_3"/>
    <property type="match status" value="1"/>
</dbReference>
<dbReference type="AlphaFoldDB" id="A0A6N7S648"/>
<evidence type="ECO:0000259" key="2">
    <source>
        <dbReference type="PROSITE" id="PS50887"/>
    </source>
</evidence>
<reference evidence="5 6" key="1">
    <citation type="journal article" date="2019" name="Nat. Med.">
        <title>A library of human gut bacterial isolates paired with longitudinal multiomics data enables mechanistic microbiome research.</title>
        <authorList>
            <person name="Poyet M."/>
            <person name="Groussin M."/>
            <person name="Gibbons S.M."/>
            <person name="Avila-Pacheco J."/>
            <person name="Jiang X."/>
            <person name="Kearney S.M."/>
            <person name="Perrotta A.R."/>
            <person name="Berdy B."/>
            <person name="Zhao S."/>
            <person name="Lieberman T.D."/>
            <person name="Swanson P.K."/>
            <person name="Smith M."/>
            <person name="Roesemann S."/>
            <person name="Alexander J.E."/>
            <person name="Rich S.A."/>
            <person name="Livny J."/>
            <person name="Vlamakis H."/>
            <person name="Clish C."/>
            <person name="Bullock K."/>
            <person name="Deik A."/>
            <person name="Scott J."/>
            <person name="Pierce K.A."/>
            <person name="Xavier R.J."/>
            <person name="Alm E.J."/>
        </authorList>
    </citation>
    <scope>NUCLEOTIDE SEQUENCE [LARGE SCALE GENOMIC DNA]</scope>
    <source>
        <strain evidence="3 5">BIOML-A4</strain>
        <strain evidence="4 6">BIOML-A5</strain>
    </source>
</reference>
<dbReference type="PANTHER" id="PTHR44757:SF2">
    <property type="entry name" value="BIOFILM ARCHITECTURE MAINTENANCE PROTEIN MBAA"/>
    <property type="match status" value="1"/>
</dbReference>
<dbReference type="SUPFAM" id="SSF55073">
    <property type="entry name" value="Nucleotide cyclase"/>
    <property type="match status" value="1"/>
</dbReference>
<dbReference type="InterPro" id="IPR052155">
    <property type="entry name" value="Biofilm_reg_signaling"/>
</dbReference>
<dbReference type="Gene3D" id="3.30.450.20">
    <property type="entry name" value="PAS domain"/>
    <property type="match status" value="1"/>
</dbReference>
<dbReference type="Gene3D" id="3.30.70.270">
    <property type="match status" value="1"/>
</dbReference>
<organism evidence="3 5">
    <name type="scientific">Holdemania massiliensis</name>
    <dbReference type="NCBI Taxonomy" id="1468449"/>
    <lineage>
        <taxon>Bacteria</taxon>
        <taxon>Bacillati</taxon>
        <taxon>Bacillota</taxon>
        <taxon>Erysipelotrichia</taxon>
        <taxon>Erysipelotrichales</taxon>
        <taxon>Erysipelotrichaceae</taxon>
        <taxon>Holdemania</taxon>
    </lineage>
</organism>
<dbReference type="InterPro" id="IPR043128">
    <property type="entry name" value="Rev_trsase/Diguanyl_cyclase"/>
</dbReference>
<dbReference type="Pfam" id="PF13426">
    <property type="entry name" value="PAS_9"/>
    <property type="match status" value="1"/>
</dbReference>
<dbReference type="SUPFAM" id="SSF55781">
    <property type="entry name" value="GAF domain-like"/>
    <property type="match status" value="1"/>
</dbReference>
<dbReference type="InterPro" id="IPR029016">
    <property type="entry name" value="GAF-like_dom_sf"/>
</dbReference>
<evidence type="ECO:0000313" key="3">
    <source>
        <dbReference type="EMBL" id="MSA89100.1"/>
    </source>
</evidence>
<proteinExistence type="predicted"/>
<gene>
    <name evidence="4" type="ORF">GKD88_07170</name>
    <name evidence="3" type="ORF">GKE08_07155</name>
</gene>
<feature type="domain" description="PAS" evidence="1">
    <location>
        <begin position="242"/>
        <end position="319"/>
    </location>
</feature>
<dbReference type="NCBIfam" id="TIGR00229">
    <property type="entry name" value="sensory_box"/>
    <property type="match status" value="1"/>
</dbReference>
<dbReference type="CDD" id="cd01949">
    <property type="entry name" value="GGDEF"/>
    <property type="match status" value="1"/>
</dbReference>
<dbReference type="InterPro" id="IPR029787">
    <property type="entry name" value="Nucleotide_cyclase"/>
</dbReference>
<dbReference type="InterPro" id="IPR000160">
    <property type="entry name" value="GGDEF_dom"/>
</dbReference>
<dbReference type="PROSITE" id="PS50112">
    <property type="entry name" value="PAS"/>
    <property type="match status" value="1"/>
</dbReference>
<evidence type="ECO:0000313" key="5">
    <source>
        <dbReference type="Proteomes" id="UP000433575"/>
    </source>
</evidence>
<dbReference type="SUPFAM" id="SSF55785">
    <property type="entry name" value="PYP-like sensor domain (PAS domain)"/>
    <property type="match status" value="1"/>
</dbReference>
<dbReference type="Proteomes" id="UP000480929">
    <property type="component" value="Unassembled WGS sequence"/>
</dbReference>
<dbReference type="PANTHER" id="PTHR44757">
    <property type="entry name" value="DIGUANYLATE CYCLASE DGCP"/>
    <property type="match status" value="1"/>
</dbReference>
<dbReference type="RefSeq" id="WP_154238466.1">
    <property type="nucleotide sequence ID" value="NZ_WKPI01000009.1"/>
</dbReference>
<dbReference type="Proteomes" id="UP000433575">
    <property type="component" value="Unassembled WGS sequence"/>
</dbReference>
<dbReference type="InterPro" id="IPR035965">
    <property type="entry name" value="PAS-like_dom_sf"/>
</dbReference>
<dbReference type="NCBIfam" id="TIGR00254">
    <property type="entry name" value="GGDEF"/>
    <property type="match status" value="1"/>
</dbReference>
<dbReference type="Pfam" id="PF00990">
    <property type="entry name" value="GGDEF"/>
    <property type="match status" value="1"/>
</dbReference>
<dbReference type="PROSITE" id="PS50887">
    <property type="entry name" value="GGDEF"/>
    <property type="match status" value="1"/>
</dbReference>
<dbReference type="SMART" id="SM00091">
    <property type="entry name" value="PAS"/>
    <property type="match status" value="2"/>
</dbReference>
<dbReference type="EMBL" id="WKPJ01000008">
    <property type="protein sequence ID" value="MSA89100.1"/>
    <property type="molecule type" value="Genomic_DNA"/>
</dbReference>
<dbReference type="OrthoDB" id="9804955at2"/>
<evidence type="ECO:0000313" key="4">
    <source>
        <dbReference type="EMBL" id="MSC32898.1"/>
    </source>
</evidence>
<evidence type="ECO:0000259" key="1">
    <source>
        <dbReference type="PROSITE" id="PS50112"/>
    </source>
</evidence>
<name>A0A6N7S648_9FIRM</name>
<dbReference type="Gene3D" id="3.30.450.40">
    <property type="match status" value="1"/>
</dbReference>
<comment type="caution">
    <text evidence="3">The sequence shown here is derived from an EMBL/GenBank/DDBJ whole genome shotgun (WGS) entry which is preliminary data.</text>
</comment>
<dbReference type="InterPro" id="IPR013655">
    <property type="entry name" value="PAS_fold_3"/>
</dbReference>
<sequence>MTFYINHQFGIAASWHTLDEKLTLVSASSEFCELAKIYENPPQFLTFFEAAGQADLLRAVRAVPKEEALTLDLPMKLNRTKQWFRLRGIVKMREAAEPLLQLTYTPIEDLIQRERELNRNVKEMAELAEWLMAEYPGNVYISDQDNYELLYVNPIACDTLQAARSQVTGKPCYAVIQGLDKPCSFCTNSFLKEHESYEWNFENQKLKRAFKIKDRPIRWQNRRCRIELSYDMYSSEYKLAKKDREREVILNTIPVGMARLDACDLSTVLWYNEKFLEMIGYTETQFESELHCQCNYIHPDDMARLQEIAGNLKTTGENAVFDKRIRKRDGEERILTTTLGYVSAQDSWDGIASYYSIGLDVTDERRQIETLQHKAEKDALTSIYNRAETESQISSYIAENPQSMGALFMIDTDDFKQINDTQGHMVGDVVLKELAMAMKKIMRSSDVVGRIGGDEFTIFMKPISRVEDARQKAEVMLNIFRSLFKKDKNAVQVTCSIGIAIYPEHGKTFKELYAGADKALYQVKLQGKNNYQIYNPQMNETLGTLEYSGLRTAIDSEMKPQPNSDRTISSVFQILYHTENLDQAIMTILERIGRQFDVSRAYVFESCEDGLYCDNTYEWCKPGIEPQKENLQHMNYHGLDDYQSLYSEDLIFYCRDISTLSPAQQALFAAQHIHSTLQCAFKVDGRFSGFVGFDECTGSRLWSAEEVRVLTLVSQILTMFLQKKQAQETAKKMNFYQMILDAQEESLYVIRQDTFELLYANQRSLGSQTDHGKGTPCYRVLHGRSAVCEDCPFGETAAASAKKTVRVSWRGLAACLVIKNKQEEE</sequence>
<evidence type="ECO:0000313" key="6">
    <source>
        <dbReference type="Proteomes" id="UP000480929"/>
    </source>
</evidence>
<dbReference type="CDD" id="cd00130">
    <property type="entry name" value="PAS"/>
    <property type="match status" value="1"/>
</dbReference>
<keyword evidence="6" id="KW-1185">Reference proteome</keyword>
<dbReference type="SMART" id="SM00267">
    <property type="entry name" value="GGDEF"/>
    <property type="match status" value="1"/>
</dbReference>
<accession>A0A6N7S648</accession>